<dbReference type="PRINTS" id="PR00508">
    <property type="entry name" value="S21N4MTFRASE"/>
</dbReference>
<gene>
    <name evidence="5" type="ORF">F9L07_22760</name>
</gene>
<feature type="domain" description="DNA methylase N-4/N-6" evidence="4">
    <location>
        <begin position="33"/>
        <end position="304"/>
    </location>
</feature>
<keyword evidence="1 5" id="KW-0489">Methyltransferase</keyword>
<dbReference type="EC" id="2.1.1.-" evidence="3"/>
<proteinExistence type="inferred from homology"/>
<comment type="similarity">
    <text evidence="3">Belongs to the N(4)/N(6)-methyltransferase family.</text>
</comment>
<dbReference type="Pfam" id="PF01555">
    <property type="entry name" value="N6_N4_Mtase"/>
    <property type="match status" value="1"/>
</dbReference>
<accession>A0A7J5DT55</accession>
<comment type="caution">
    <text evidence="5">The sequence shown here is derived from an EMBL/GenBank/DDBJ whole genome shotgun (WGS) entry which is preliminary data.</text>
</comment>
<evidence type="ECO:0000313" key="6">
    <source>
        <dbReference type="Proteomes" id="UP000449906"/>
    </source>
</evidence>
<organism evidence="5 6">
    <name type="scientific">Nocardioides simplex</name>
    <name type="common">Arthrobacter simplex</name>
    <dbReference type="NCBI Taxonomy" id="2045"/>
    <lineage>
        <taxon>Bacteria</taxon>
        <taxon>Bacillati</taxon>
        <taxon>Actinomycetota</taxon>
        <taxon>Actinomycetes</taxon>
        <taxon>Propionibacteriales</taxon>
        <taxon>Nocardioidaceae</taxon>
        <taxon>Pimelobacter</taxon>
    </lineage>
</organism>
<evidence type="ECO:0000259" key="4">
    <source>
        <dbReference type="Pfam" id="PF01555"/>
    </source>
</evidence>
<dbReference type="RefSeq" id="WP_151582020.1">
    <property type="nucleotide sequence ID" value="NZ_WBVM01000003.1"/>
</dbReference>
<dbReference type="GO" id="GO:0003677">
    <property type="term" value="F:DNA binding"/>
    <property type="evidence" value="ECO:0007669"/>
    <property type="project" value="InterPro"/>
</dbReference>
<dbReference type="GO" id="GO:0008170">
    <property type="term" value="F:N-methyltransferase activity"/>
    <property type="evidence" value="ECO:0007669"/>
    <property type="project" value="InterPro"/>
</dbReference>
<dbReference type="Proteomes" id="UP000449906">
    <property type="component" value="Unassembled WGS sequence"/>
</dbReference>
<dbReference type="Gene3D" id="3.40.50.150">
    <property type="entry name" value="Vaccinia Virus protein VP39"/>
    <property type="match status" value="1"/>
</dbReference>
<evidence type="ECO:0000256" key="1">
    <source>
        <dbReference type="ARBA" id="ARBA00022603"/>
    </source>
</evidence>
<evidence type="ECO:0000313" key="5">
    <source>
        <dbReference type="EMBL" id="KAB2808340.1"/>
    </source>
</evidence>
<evidence type="ECO:0000256" key="2">
    <source>
        <dbReference type="ARBA" id="ARBA00022679"/>
    </source>
</evidence>
<evidence type="ECO:0000256" key="3">
    <source>
        <dbReference type="RuleBase" id="RU362026"/>
    </source>
</evidence>
<dbReference type="InterPro" id="IPR001091">
    <property type="entry name" value="RM_Methyltransferase"/>
</dbReference>
<name>A0A7J5DT55_NOCSI</name>
<dbReference type="EMBL" id="WBVM01000003">
    <property type="protein sequence ID" value="KAB2808340.1"/>
    <property type="molecule type" value="Genomic_DNA"/>
</dbReference>
<dbReference type="SUPFAM" id="SSF53335">
    <property type="entry name" value="S-adenosyl-L-methionine-dependent methyltransferases"/>
    <property type="match status" value="1"/>
</dbReference>
<protein>
    <recommendedName>
        <fullName evidence="3">Methyltransferase</fullName>
        <ecNumber evidence="3">2.1.1.-</ecNumber>
    </recommendedName>
</protein>
<dbReference type="InterPro" id="IPR002941">
    <property type="entry name" value="DNA_methylase_N4/N6"/>
</dbReference>
<dbReference type="InterPro" id="IPR029063">
    <property type="entry name" value="SAM-dependent_MTases_sf"/>
</dbReference>
<dbReference type="AlphaFoldDB" id="A0A7J5DT55"/>
<keyword evidence="2 5" id="KW-0808">Transferase</keyword>
<dbReference type="GO" id="GO:0032259">
    <property type="term" value="P:methylation"/>
    <property type="evidence" value="ECO:0007669"/>
    <property type="project" value="UniProtKB-KW"/>
</dbReference>
<sequence length="333" mass="37036">MAGFLTQQITDRWAIYNGDSMDMLAGIPDGSIHGAIYSPPFGGLYHYSSDDRDLSNAPDYATFWEQYRFFIDELYRVTMPGRTNAVHASLIPSGNTGADAYTDFPGDVIRAHQAVGWQFIARHVIWKEPLAVRNRTLAKNLAHKTIVDNGALGGMAAPDELLVFRKPGADTPVNHPSGLTGTYAGGEQHPAELARYRGWTGDQKANRWSHWIWRRYASSVWDDIRLGRTLPFQPDAAGGDEDDAEKHVHPLQLDVIERYVDLRTLPGERVLTPFMGVGSEVYGTVRLGRLGIGCELKPSYYEQAIANLATIDDEIHLDDAESMFTELEDLADA</sequence>
<reference evidence="5 6" key="1">
    <citation type="submission" date="2019-09" db="EMBL/GenBank/DDBJ databases">
        <title>Pimelobacter sp. isolated from Paulinella.</title>
        <authorList>
            <person name="Jeong S.E."/>
        </authorList>
    </citation>
    <scope>NUCLEOTIDE SEQUENCE [LARGE SCALE GENOMIC DNA]</scope>
    <source>
        <strain evidence="5 6">Pch-N</strain>
    </source>
</reference>